<dbReference type="GeneID" id="19977546"/>
<dbReference type="eggNOG" id="ENOG502RXNF">
    <property type="taxonomic scope" value="Eukaryota"/>
</dbReference>
<dbReference type="CDD" id="cd00201">
    <property type="entry name" value="WW"/>
    <property type="match status" value="1"/>
</dbReference>
<keyword evidence="4" id="KW-1185">Reference proteome</keyword>
<accession>W2S774</accession>
<dbReference type="Gene3D" id="2.20.70.10">
    <property type="match status" value="1"/>
</dbReference>
<feature type="region of interest" description="Disordered" evidence="1">
    <location>
        <begin position="221"/>
        <end position="262"/>
    </location>
</feature>
<dbReference type="SUPFAM" id="SSF51045">
    <property type="entry name" value="WW domain"/>
    <property type="match status" value="1"/>
</dbReference>
<evidence type="ECO:0000259" key="2">
    <source>
        <dbReference type="PROSITE" id="PS50020"/>
    </source>
</evidence>
<feature type="compositionally biased region" description="Pro residues" evidence="1">
    <location>
        <begin position="65"/>
        <end position="80"/>
    </location>
</feature>
<reference evidence="3 4" key="1">
    <citation type="submission" date="2013-03" db="EMBL/GenBank/DDBJ databases">
        <title>The Genome Sequence of Phialophora europaea CBS 101466.</title>
        <authorList>
            <consortium name="The Broad Institute Genomics Platform"/>
            <person name="Cuomo C."/>
            <person name="de Hoog S."/>
            <person name="Gorbushina A."/>
            <person name="Walker B."/>
            <person name="Young S.K."/>
            <person name="Zeng Q."/>
            <person name="Gargeya S."/>
            <person name="Fitzgerald M."/>
            <person name="Haas B."/>
            <person name="Abouelleil A."/>
            <person name="Allen A.W."/>
            <person name="Alvarado L."/>
            <person name="Arachchi H.M."/>
            <person name="Berlin A.M."/>
            <person name="Chapman S.B."/>
            <person name="Gainer-Dewar J."/>
            <person name="Goldberg J."/>
            <person name="Griggs A."/>
            <person name="Gujja S."/>
            <person name="Hansen M."/>
            <person name="Howarth C."/>
            <person name="Imamovic A."/>
            <person name="Ireland A."/>
            <person name="Larimer J."/>
            <person name="McCowan C."/>
            <person name="Murphy C."/>
            <person name="Pearson M."/>
            <person name="Poon T.W."/>
            <person name="Priest M."/>
            <person name="Roberts A."/>
            <person name="Saif S."/>
            <person name="Shea T."/>
            <person name="Sisk P."/>
            <person name="Sykes S."/>
            <person name="Wortman J."/>
            <person name="Nusbaum C."/>
            <person name="Birren B."/>
        </authorList>
    </citation>
    <scope>NUCLEOTIDE SEQUENCE [LARGE SCALE GENOMIC DNA]</scope>
    <source>
        <strain evidence="3 4">CBS 101466</strain>
    </source>
</reference>
<feature type="compositionally biased region" description="Basic and acidic residues" evidence="1">
    <location>
        <begin position="1"/>
        <end position="24"/>
    </location>
</feature>
<evidence type="ECO:0000313" key="4">
    <source>
        <dbReference type="Proteomes" id="UP000030752"/>
    </source>
</evidence>
<dbReference type="VEuPathDB" id="FungiDB:HMPREF1541_10207"/>
<feature type="compositionally biased region" description="Polar residues" evidence="1">
    <location>
        <begin position="25"/>
        <end position="37"/>
    </location>
</feature>
<gene>
    <name evidence="3" type="ORF">HMPREF1541_10207</name>
</gene>
<proteinExistence type="predicted"/>
<protein>
    <recommendedName>
        <fullName evidence="2">WW domain-containing protein</fullName>
    </recommendedName>
</protein>
<evidence type="ECO:0000313" key="3">
    <source>
        <dbReference type="EMBL" id="ETN44537.1"/>
    </source>
</evidence>
<dbReference type="PROSITE" id="PS50020">
    <property type="entry name" value="WW_DOMAIN_2"/>
    <property type="match status" value="1"/>
</dbReference>
<dbReference type="STRING" id="1220924.W2S774"/>
<feature type="domain" description="WW" evidence="2">
    <location>
        <begin position="84"/>
        <end position="118"/>
    </location>
</feature>
<dbReference type="AlphaFoldDB" id="W2S774"/>
<dbReference type="InterPro" id="IPR001202">
    <property type="entry name" value="WW_dom"/>
</dbReference>
<evidence type="ECO:0000256" key="1">
    <source>
        <dbReference type="SAM" id="MobiDB-lite"/>
    </source>
</evidence>
<organism evidence="3 4">
    <name type="scientific">Cyphellophora europaea (strain CBS 101466)</name>
    <name type="common">Phialophora europaea</name>
    <dbReference type="NCBI Taxonomy" id="1220924"/>
    <lineage>
        <taxon>Eukaryota</taxon>
        <taxon>Fungi</taxon>
        <taxon>Dikarya</taxon>
        <taxon>Ascomycota</taxon>
        <taxon>Pezizomycotina</taxon>
        <taxon>Eurotiomycetes</taxon>
        <taxon>Chaetothyriomycetidae</taxon>
        <taxon>Chaetothyriales</taxon>
        <taxon>Cyphellophoraceae</taxon>
        <taxon>Cyphellophora</taxon>
    </lineage>
</organism>
<feature type="region of interest" description="Disordered" evidence="1">
    <location>
        <begin position="1"/>
        <end position="93"/>
    </location>
</feature>
<dbReference type="OrthoDB" id="2444812at2759"/>
<dbReference type="PROSITE" id="PS01159">
    <property type="entry name" value="WW_DOMAIN_1"/>
    <property type="match status" value="1"/>
</dbReference>
<dbReference type="InParanoid" id="W2S774"/>
<feature type="compositionally biased region" description="Basic and acidic residues" evidence="1">
    <location>
        <begin position="222"/>
        <end position="262"/>
    </location>
</feature>
<name>W2S774_CYPE1</name>
<dbReference type="RefSeq" id="XP_008713100.1">
    <property type="nucleotide sequence ID" value="XM_008714878.1"/>
</dbReference>
<dbReference type="Proteomes" id="UP000030752">
    <property type="component" value="Unassembled WGS sequence"/>
</dbReference>
<dbReference type="EMBL" id="KB822714">
    <property type="protein sequence ID" value="ETN44537.1"/>
    <property type="molecule type" value="Genomic_DNA"/>
</dbReference>
<dbReference type="InterPro" id="IPR036020">
    <property type="entry name" value="WW_dom_sf"/>
</dbReference>
<sequence length="262" mass="29091">MVSSPERTENSHPPSEESETKKNSFQDQASQQSNSPGAPSPEHDTKDVEQPSLPNQEEPALPAEDAPPLPDEPPPLPSEAPPSEATDDGWQPMWDEHAQAYYFYNRFTNVSQWENPRVPEATQQAHDPTATLPANGGYNPAIHGDYDPNADYAQPTITEHTATVDGAPGTEPTDAYAATGAFNRFTGKWQNADFTPDRFSDAAKSGRQMSAFFDVDAAANTHDGRSLKAERANKKISKKELQAFKDKRREKKEEKRRAWLRD</sequence>
<dbReference type="HOGENOM" id="CLU_061843_0_1_1"/>
<dbReference type="Pfam" id="PF00397">
    <property type="entry name" value="WW"/>
    <property type="match status" value="1"/>
</dbReference>